<keyword evidence="3" id="KW-1185">Reference proteome</keyword>
<proteinExistence type="predicted"/>
<keyword evidence="1" id="KW-1133">Transmembrane helix</keyword>
<evidence type="ECO:0000256" key="1">
    <source>
        <dbReference type="SAM" id="Phobius"/>
    </source>
</evidence>
<sequence>MLDSNHARNTLKGILNKKEYRVYYHDSKSWLETWWDKAKQRLAERLAKLFPSFESASNASVPILIAIIVAVIIGLAMTAFFIFRNVRRNRMLRDQKPLHSMKEINWSFQHHLIEAKKREALEEYTHSTRHLFLALLLYFHEKEWLVARIWKTNWEYYEELRKVNQQVAVQFFDLASFFDEVTYGERDVRKEEYLQFRMVAMKWLEENESILKSYGDRGEEDN</sequence>
<evidence type="ECO:0000313" key="3">
    <source>
        <dbReference type="Proteomes" id="UP001224122"/>
    </source>
</evidence>
<keyword evidence="1" id="KW-0472">Membrane</keyword>
<organism evidence="2 3">
    <name type="scientific">Neobacillus ginsengisoli</name>
    <dbReference type="NCBI Taxonomy" id="904295"/>
    <lineage>
        <taxon>Bacteria</taxon>
        <taxon>Bacillati</taxon>
        <taxon>Bacillota</taxon>
        <taxon>Bacilli</taxon>
        <taxon>Bacillales</taxon>
        <taxon>Bacillaceae</taxon>
        <taxon>Neobacillus</taxon>
    </lineage>
</organism>
<accession>A0ABT9Y0R7</accession>
<feature type="transmembrane region" description="Helical" evidence="1">
    <location>
        <begin position="59"/>
        <end position="83"/>
    </location>
</feature>
<dbReference type="Proteomes" id="UP001224122">
    <property type="component" value="Unassembled WGS sequence"/>
</dbReference>
<name>A0ABT9Y0R7_9BACI</name>
<comment type="caution">
    <text evidence="2">The sequence shown here is derived from an EMBL/GenBank/DDBJ whole genome shotgun (WGS) entry which is preliminary data.</text>
</comment>
<dbReference type="RefSeq" id="WP_307412690.1">
    <property type="nucleotide sequence ID" value="NZ_JAUSTW010000009.1"/>
</dbReference>
<keyword evidence="1" id="KW-0812">Transmembrane</keyword>
<dbReference type="EMBL" id="JAUSTW010000009">
    <property type="protein sequence ID" value="MDQ0201424.1"/>
    <property type="molecule type" value="Genomic_DNA"/>
</dbReference>
<reference evidence="2 3" key="1">
    <citation type="submission" date="2023-07" db="EMBL/GenBank/DDBJ databases">
        <title>Genomic Encyclopedia of Type Strains, Phase IV (KMG-IV): sequencing the most valuable type-strain genomes for metagenomic binning, comparative biology and taxonomic classification.</title>
        <authorList>
            <person name="Goeker M."/>
        </authorList>
    </citation>
    <scope>NUCLEOTIDE SEQUENCE [LARGE SCALE GENOMIC DNA]</scope>
    <source>
        <strain evidence="2 3">DSM 27594</strain>
    </source>
</reference>
<evidence type="ECO:0000313" key="2">
    <source>
        <dbReference type="EMBL" id="MDQ0201424.1"/>
    </source>
</evidence>
<gene>
    <name evidence="2" type="ORF">J2S10_004630</name>
</gene>
<evidence type="ECO:0008006" key="4">
    <source>
        <dbReference type="Google" id="ProtNLM"/>
    </source>
</evidence>
<protein>
    <recommendedName>
        <fullName evidence="4">DUF4129 domain-containing protein</fullName>
    </recommendedName>
</protein>